<keyword evidence="2" id="KW-1133">Transmembrane helix</keyword>
<dbReference type="EMBL" id="FOFP01000004">
    <property type="protein sequence ID" value="SEQ24352.1"/>
    <property type="molecule type" value="Genomic_DNA"/>
</dbReference>
<gene>
    <name evidence="3" type="ORF">SAMN05216600_104208</name>
</gene>
<feature type="region of interest" description="Disordered" evidence="1">
    <location>
        <begin position="69"/>
        <end position="103"/>
    </location>
</feature>
<organism evidence="3 4">
    <name type="scientific">Pseudomonas cuatrocienegasensis</name>
    <dbReference type="NCBI Taxonomy" id="543360"/>
    <lineage>
        <taxon>Bacteria</taxon>
        <taxon>Pseudomonadati</taxon>
        <taxon>Pseudomonadota</taxon>
        <taxon>Gammaproteobacteria</taxon>
        <taxon>Pseudomonadales</taxon>
        <taxon>Pseudomonadaceae</taxon>
        <taxon>Pseudomonas</taxon>
    </lineage>
</organism>
<feature type="transmembrane region" description="Helical" evidence="2">
    <location>
        <begin position="12"/>
        <end position="30"/>
    </location>
</feature>
<protein>
    <submittedName>
        <fullName evidence="3">Uncharacterized protein</fullName>
    </submittedName>
</protein>
<evidence type="ECO:0000256" key="1">
    <source>
        <dbReference type="SAM" id="MobiDB-lite"/>
    </source>
</evidence>
<feature type="compositionally biased region" description="Low complexity" evidence="1">
    <location>
        <begin position="71"/>
        <end position="80"/>
    </location>
</feature>
<keyword evidence="4" id="KW-1185">Reference proteome</keyword>
<reference evidence="3 4" key="1">
    <citation type="submission" date="2016-10" db="EMBL/GenBank/DDBJ databases">
        <authorList>
            <person name="Varghese N."/>
            <person name="Submissions S."/>
        </authorList>
    </citation>
    <scope>NUCLEOTIDE SEQUENCE [LARGE SCALE GENOMIC DNA]</scope>
    <source>
        <strain evidence="3 4">CIP 109853</strain>
    </source>
</reference>
<keyword evidence="2" id="KW-0812">Transmembrane</keyword>
<dbReference type="Proteomes" id="UP000198512">
    <property type="component" value="Unassembled WGS sequence"/>
</dbReference>
<evidence type="ECO:0000313" key="4">
    <source>
        <dbReference type="Proteomes" id="UP000198512"/>
    </source>
</evidence>
<evidence type="ECO:0000313" key="3">
    <source>
        <dbReference type="EMBL" id="SEQ24352.1"/>
    </source>
</evidence>
<accession>A0ABY1B8Y7</accession>
<sequence>MRRQWGQAMAEYLVVLGVSGSLIAALTLLPCDEAQSSKGCIPTILDALHNNYQSYSASLSGVQDYGQLAVAAPPSSTPPASDDDSDDADQGEQTGETPDTATETLQVLEVADSTGKVIGTVQNGRVIDANGNDIGAYLYDVTNSTSTVVIDGQTVVVSLNTPVIGSDGKAAVLKAFVNAQGQVVGFGYFEADRFYDAFRANKVGVPSGTQAVAIRPVKTRDDKGNDQPYGYEAGGYIYSQLTVLTPQSTYATSLVADGELLEMRFSEADTAGVWSDYSSCVVREPGWTRRELSGYAGSGNFTFNKFDAINMSTSNHTAVATPEKISGFIEAGEVGAGGCAGRWVLQEGAADWTLSGPFARVQ</sequence>
<feature type="compositionally biased region" description="Polar residues" evidence="1">
    <location>
        <begin position="91"/>
        <end position="103"/>
    </location>
</feature>
<proteinExistence type="predicted"/>
<name>A0ABY1B8Y7_9PSED</name>
<keyword evidence="2" id="KW-0472">Membrane</keyword>
<dbReference type="RefSeq" id="WP_069517529.1">
    <property type="nucleotide sequence ID" value="NZ_FOFP01000004.1"/>
</dbReference>
<feature type="compositionally biased region" description="Acidic residues" evidence="1">
    <location>
        <begin position="81"/>
        <end position="90"/>
    </location>
</feature>
<evidence type="ECO:0000256" key="2">
    <source>
        <dbReference type="SAM" id="Phobius"/>
    </source>
</evidence>
<comment type="caution">
    <text evidence="3">The sequence shown here is derived from an EMBL/GenBank/DDBJ whole genome shotgun (WGS) entry which is preliminary data.</text>
</comment>